<evidence type="ECO:0000313" key="4">
    <source>
        <dbReference type="EMBL" id="QDU98373.1"/>
    </source>
</evidence>
<dbReference type="Proteomes" id="UP000317648">
    <property type="component" value="Chromosome"/>
</dbReference>
<dbReference type="RefSeq" id="WP_145057574.1">
    <property type="nucleotide sequence ID" value="NZ_CP036433.1"/>
</dbReference>
<dbReference type="PANTHER" id="PTHR43877">
    <property type="entry name" value="AMINOALKYLPHOSPHONATE N-ACETYLTRANSFERASE-RELATED-RELATED"/>
    <property type="match status" value="1"/>
</dbReference>
<dbReference type="InterPro" id="IPR000182">
    <property type="entry name" value="GNAT_dom"/>
</dbReference>
<dbReference type="GO" id="GO:0016747">
    <property type="term" value="F:acyltransferase activity, transferring groups other than amino-acyl groups"/>
    <property type="evidence" value="ECO:0007669"/>
    <property type="project" value="InterPro"/>
</dbReference>
<accession>A0A518E2S6</accession>
<evidence type="ECO:0000313" key="5">
    <source>
        <dbReference type="Proteomes" id="UP000317648"/>
    </source>
</evidence>
<dbReference type="Gene3D" id="3.40.630.30">
    <property type="match status" value="1"/>
</dbReference>
<evidence type="ECO:0000256" key="1">
    <source>
        <dbReference type="ARBA" id="ARBA00022679"/>
    </source>
</evidence>
<sequence>MSDFLIRPADLQAQADQQAILHLTEVMSYDSPGSPQPLPAAVKQKLIQGLQAMPTTLILLAWRQDQAVGAAVCFWGFSTFAAQRVLNVHDLIVQAENRGQGIGKLLLAAVEQAARAGDACKVTLEVDEENAGARRLYAQLGYVGADTPGKAGRTFFLAKRLAPV</sequence>
<dbReference type="InterPro" id="IPR050832">
    <property type="entry name" value="Bact_Acetyltransf"/>
</dbReference>
<gene>
    <name evidence="4" type="ORF">Pla8534_62410</name>
</gene>
<dbReference type="CDD" id="cd04301">
    <property type="entry name" value="NAT_SF"/>
    <property type="match status" value="1"/>
</dbReference>
<reference evidence="4 5" key="1">
    <citation type="submission" date="2019-02" db="EMBL/GenBank/DDBJ databases">
        <title>Deep-cultivation of Planctomycetes and their phenomic and genomic characterization uncovers novel biology.</title>
        <authorList>
            <person name="Wiegand S."/>
            <person name="Jogler M."/>
            <person name="Boedeker C."/>
            <person name="Pinto D."/>
            <person name="Vollmers J."/>
            <person name="Rivas-Marin E."/>
            <person name="Kohn T."/>
            <person name="Peeters S.H."/>
            <person name="Heuer A."/>
            <person name="Rast P."/>
            <person name="Oberbeckmann S."/>
            <person name="Bunk B."/>
            <person name="Jeske O."/>
            <person name="Meyerdierks A."/>
            <person name="Storesund J.E."/>
            <person name="Kallscheuer N."/>
            <person name="Luecker S."/>
            <person name="Lage O.M."/>
            <person name="Pohl T."/>
            <person name="Merkel B.J."/>
            <person name="Hornburger P."/>
            <person name="Mueller R.-W."/>
            <person name="Bruemmer F."/>
            <person name="Labrenz M."/>
            <person name="Spormann A.M."/>
            <person name="Op den Camp H."/>
            <person name="Overmann J."/>
            <person name="Amann R."/>
            <person name="Jetten M.S.M."/>
            <person name="Mascher T."/>
            <person name="Medema M.H."/>
            <person name="Devos D.P."/>
            <person name="Kaster A.-K."/>
            <person name="Ovreas L."/>
            <person name="Rohde M."/>
            <person name="Galperin M.Y."/>
            <person name="Jogler C."/>
        </authorList>
    </citation>
    <scope>NUCLEOTIDE SEQUENCE [LARGE SCALE GENOMIC DNA]</scope>
    <source>
        <strain evidence="4 5">Pla85_3_4</strain>
    </source>
</reference>
<keyword evidence="2" id="KW-0012">Acyltransferase</keyword>
<keyword evidence="1 4" id="KW-0808">Transferase</keyword>
<dbReference type="PROSITE" id="PS51186">
    <property type="entry name" value="GNAT"/>
    <property type="match status" value="1"/>
</dbReference>
<dbReference type="KEGG" id="lcre:Pla8534_62410"/>
<evidence type="ECO:0000259" key="3">
    <source>
        <dbReference type="PROSITE" id="PS51186"/>
    </source>
</evidence>
<name>A0A518E2S6_9BACT</name>
<dbReference type="PANTHER" id="PTHR43877:SF2">
    <property type="entry name" value="AMINOALKYLPHOSPHONATE N-ACETYLTRANSFERASE-RELATED"/>
    <property type="match status" value="1"/>
</dbReference>
<dbReference type="Pfam" id="PF00583">
    <property type="entry name" value="Acetyltransf_1"/>
    <property type="match status" value="1"/>
</dbReference>
<dbReference type="EMBL" id="CP036433">
    <property type="protein sequence ID" value="QDU98373.1"/>
    <property type="molecule type" value="Genomic_DNA"/>
</dbReference>
<evidence type="ECO:0000256" key="2">
    <source>
        <dbReference type="ARBA" id="ARBA00023315"/>
    </source>
</evidence>
<dbReference type="OrthoDB" id="9792929at2"/>
<organism evidence="4 5">
    <name type="scientific">Lignipirellula cremea</name>
    <dbReference type="NCBI Taxonomy" id="2528010"/>
    <lineage>
        <taxon>Bacteria</taxon>
        <taxon>Pseudomonadati</taxon>
        <taxon>Planctomycetota</taxon>
        <taxon>Planctomycetia</taxon>
        <taxon>Pirellulales</taxon>
        <taxon>Pirellulaceae</taxon>
        <taxon>Lignipirellula</taxon>
    </lineage>
</organism>
<protein>
    <submittedName>
        <fullName evidence="4">Putative acetyltransferase</fullName>
    </submittedName>
</protein>
<dbReference type="SUPFAM" id="SSF55729">
    <property type="entry name" value="Acyl-CoA N-acyltransferases (Nat)"/>
    <property type="match status" value="1"/>
</dbReference>
<proteinExistence type="predicted"/>
<feature type="domain" description="N-acetyltransferase" evidence="3">
    <location>
        <begin position="4"/>
        <end position="162"/>
    </location>
</feature>
<dbReference type="AlphaFoldDB" id="A0A518E2S6"/>
<dbReference type="InterPro" id="IPR016181">
    <property type="entry name" value="Acyl_CoA_acyltransferase"/>
</dbReference>
<keyword evidence="5" id="KW-1185">Reference proteome</keyword>